<gene>
    <name evidence="4" type="ORF">BDK51DRAFT_49284</name>
</gene>
<dbReference type="GO" id="GO:0005737">
    <property type="term" value="C:cytoplasm"/>
    <property type="evidence" value="ECO:0007669"/>
    <property type="project" value="TreeGrafter"/>
</dbReference>
<dbReference type="PANTHER" id="PTHR23003">
    <property type="entry name" value="RNA RECOGNITION MOTIF RRM DOMAIN CONTAINING PROTEIN"/>
    <property type="match status" value="1"/>
</dbReference>
<name>A0A4P9VWZ2_9FUNG</name>
<keyword evidence="1 2" id="KW-0694">RNA-binding</keyword>
<dbReference type="CDD" id="cd00590">
    <property type="entry name" value="RRM_SF"/>
    <property type="match status" value="1"/>
</dbReference>
<accession>A0A4P9VWZ2</accession>
<organism evidence="4 5">
    <name type="scientific">Blyttiomyces helicus</name>
    <dbReference type="NCBI Taxonomy" id="388810"/>
    <lineage>
        <taxon>Eukaryota</taxon>
        <taxon>Fungi</taxon>
        <taxon>Fungi incertae sedis</taxon>
        <taxon>Chytridiomycota</taxon>
        <taxon>Chytridiomycota incertae sedis</taxon>
        <taxon>Chytridiomycetes</taxon>
        <taxon>Chytridiomycetes incertae sedis</taxon>
        <taxon>Blyttiomyces</taxon>
    </lineage>
</organism>
<reference evidence="5" key="1">
    <citation type="journal article" date="2018" name="Nat. Microbiol.">
        <title>Leveraging single-cell genomics to expand the fungal tree of life.</title>
        <authorList>
            <person name="Ahrendt S.R."/>
            <person name="Quandt C.A."/>
            <person name="Ciobanu D."/>
            <person name="Clum A."/>
            <person name="Salamov A."/>
            <person name="Andreopoulos B."/>
            <person name="Cheng J.F."/>
            <person name="Woyke T."/>
            <person name="Pelin A."/>
            <person name="Henrissat B."/>
            <person name="Reynolds N.K."/>
            <person name="Benny G.L."/>
            <person name="Smith M.E."/>
            <person name="James T.Y."/>
            <person name="Grigoriev I.V."/>
        </authorList>
    </citation>
    <scope>NUCLEOTIDE SEQUENCE [LARGE SCALE GENOMIC DNA]</scope>
</reference>
<dbReference type="InterPro" id="IPR000504">
    <property type="entry name" value="RRM_dom"/>
</dbReference>
<sequence length="265" mass="29419">MGPKVMTKYAGEFGHRASIVCSERKARRLRAGWTSMFDRMGVWKDDDHGTSHSAHHVLRNVKDHVDSKRAEWTVLVSNLPFNTTDEDLEDLFSDVGIVEYTKVVFRGKAKNQLLPGYASIAFLTSKEASDAVGLFNKRRYHGSILEVQKARKTYPGGLPDVAEYPNPASALARRFDDVRSLAIAPLLRLGLHHIARLCSDPRIALVHDLADWPDLVCIHAARSDPGGVQAAQPNLVVAALAVQLDSNGALLIRPERRRRAGRICR</sequence>
<dbReference type="InterPro" id="IPR050374">
    <property type="entry name" value="RRT5_SRSF_SR"/>
</dbReference>
<feature type="domain" description="RRM" evidence="3">
    <location>
        <begin position="72"/>
        <end position="152"/>
    </location>
</feature>
<dbReference type="GO" id="GO:0003729">
    <property type="term" value="F:mRNA binding"/>
    <property type="evidence" value="ECO:0007669"/>
    <property type="project" value="TreeGrafter"/>
</dbReference>
<evidence type="ECO:0000256" key="2">
    <source>
        <dbReference type="PROSITE-ProRule" id="PRU00176"/>
    </source>
</evidence>
<dbReference type="Gene3D" id="3.30.70.330">
    <property type="match status" value="1"/>
</dbReference>
<dbReference type="InterPro" id="IPR035979">
    <property type="entry name" value="RBD_domain_sf"/>
</dbReference>
<evidence type="ECO:0000256" key="1">
    <source>
        <dbReference type="ARBA" id="ARBA00022884"/>
    </source>
</evidence>
<keyword evidence="5" id="KW-1185">Reference proteome</keyword>
<dbReference type="Proteomes" id="UP000269721">
    <property type="component" value="Unassembled WGS sequence"/>
</dbReference>
<dbReference type="AlphaFoldDB" id="A0A4P9VWZ2"/>
<dbReference type="OrthoDB" id="275748at2759"/>
<dbReference type="SMART" id="SM00360">
    <property type="entry name" value="RRM"/>
    <property type="match status" value="1"/>
</dbReference>
<proteinExistence type="predicted"/>
<evidence type="ECO:0000259" key="3">
    <source>
        <dbReference type="PROSITE" id="PS50102"/>
    </source>
</evidence>
<dbReference type="GO" id="GO:0005634">
    <property type="term" value="C:nucleus"/>
    <property type="evidence" value="ECO:0007669"/>
    <property type="project" value="TreeGrafter"/>
</dbReference>
<evidence type="ECO:0000313" key="4">
    <source>
        <dbReference type="EMBL" id="RKO84239.1"/>
    </source>
</evidence>
<dbReference type="SUPFAM" id="SSF54928">
    <property type="entry name" value="RNA-binding domain, RBD"/>
    <property type="match status" value="1"/>
</dbReference>
<evidence type="ECO:0000313" key="5">
    <source>
        <dbReference type="Proteomes" id="UP000269721"/>
    </source>
</evidence>
<dbReference type="Pfam" id="PF00076">
    <property type="entry name" value="RRM_1"/>
    <property type="match status" value="1"/>
</dbReference>
<dbReference type="PROSITE" id="PS50102">
    <property type="entry name" value="RRM"/>
    <property type="match status" value="1"/>
</dbReference>
<protein>
    <recommendedName>
        <fullName evidence="3">RRM domain-containing protein</fullName>
    </recommendedName>
</protein>
<dbReference type="EMBL" id="ML000329">
    <property type="protein sequence ID" value="RKO84239.1"/>
    <property type="molecule type" value="Genomic_DNA"/>
</dbReference>
<dbReference type="InterPro" id="IPR012677">
    <property type="entry name" value="Nucleotide-bd_a/b_plait_sf"/>
</dbReference>